<evidence type="ECO:0000259" key="1">
    <source>
        <dbReference type="Pfam" id="PF10551"/>
    </source>
</evidence>
<gene>
    <name evidence="3" type="primary">LOC107460473</name>
</gene>
<dbReference type="Pfam" id="PF10551">
    <property type="entry name" value="MULE"/>
    <property type="match status" value="1"/>
</dbReference>
<feature type="domain" description="MULE transposase" evidence="1">
    <location>
        <begin position="202"/>
        <end position="301"/>
    </location>
</feature>
<dbReference type="KEGG" id="adu:107460473"/>
<keyword evidence="2" id="KW-1185">Reference proteome</keyword>
<dbReference type="RefSeq" id="XP_015934318.1">
    <property type="nucleotide sequence ID" value="XM_016078832.1"/>
</dbReference>
<proteinExistence type="predicted"/>
<reference evidence="3" key="2">
    <citation type="submission" date="2025-08" db="UniProtKB">
        <authorList>
            <consortium name="RefSeq"/>
        </authorList>
    </citation>
    <scope>IDENTIFICATION</scope>
    <source>
        <tissue evidence="3">Whole plant</tissue>
    </source>
</reference>
<dbReference type="PANTHER" id="PTHR31973:SF195">
    <property type="entry name" value="MUDR FAMILY TRANSPOSASE"/>
    <property type="match status" value="1"/>
</dbReference>
<evidence type="ECO:0000313" key="3">
    <source>
        <dbReference type="RefSeq" id="XP_015934318.1"/>
    </source>
</evidence>
<dbReference type="InterPro" id="IPR018289">
    <property type="entry name" value="MULE_transposase_dom"/>
</dbReference>
<dbReference type="PANTHER" id="PTHR31973">
    <property type="entry name" value="POLYPROTEIN, PUTATIVE-RELATED"/>
    <property type="match status" value="1"/>
</dbReference>
<dbReference type="AlphaFoldDB" id="A0A6P4B0V7"/>
<organism evidence="2 3">
    <name type="scientific">Arachis duranensis</name>
    <name type="common">Wild peanut</name>
    <dbReference type="NCBI Taxonomy" id="130453"/>
    <lineage>
        <taxon>Eukaryota</taxon>
        <taxon>Viridiplantae</taxon>
        <taxon>Streptophyta</taxon>
        <taxon>Embryophyta</taxon>
        <taxon>Tracheophyta</taxon>
        <taxon>Spermatophyta</taxon>
        <taxon>Magnoliopsida</taxon>
        <taxon>eudicotyledons</taxon>
        <taxon>Gunneridae</taxon>
        <taxon>Pentapetalae</taxon>
        <taxon>rosids</taxon>
        <taxon>fabids</taxon>
        <taxon>Fabales</taxon>
        <taxon>Fabaceae</taxon>
        <taxon>Papilionoideae</taxon>
        <taxon>50 kb inversion clade</taxon>
        <taxon>dalbergioids sensu lato</taxon>
        <taxon>Dalbergieae</taxon>
        <taxon>Pterocarpus clade</taxon>
        <taxon>Arachis</taxon>
    </lineage>
</organism>
<reference evidence="2" key="1">
    <citation type="journal article" date="2016" name="Nat. Genet.">
        <title>The genome sequences of Arachis duranensis and Arachis ipaensis, the diploid ancestors of cultivated peanut.</title>
        <authorList>
            <person name="Bertioli D.J."/>
            <person name="Cannon S.B."/>
            <person name="Froenicke L."/>
            <person name="Huang G."/>
            <person name="Farmer A.D."/>
            <person name="Cannon E.K."/>
            <person name="Liu X."/>
            <person name="Gao D."/>
            <person name="Clevenger J."/>
            <person name="Dash S."/>
            <person name="Ren L."/>
            <person name="Moretzsohn M.C."/>
            <person name="Shirasawa K."/>
            <person name="Huang W."/>
            <person name="Vidigal B."/>
            <person name="Abernathy B."/>
            <person name="Chu Y."/>
            <person name="Niederhuth C.E."/>
            <person name="Umale P."/>
            <person name="Araujo A.C."/>
            <person name="Kozik A."/>
            <person name="Kim K.D."/>
            <person name="Burow M.D."/>
            <person name="Varshney R.K."/>
            <person name="Wang X."/>
            <person name="Zhang X."/>
            <person name="Barkley N."/>
            <person name="Guimaraes P.M."/>
            <person name="Isobe S."/>
            <person name="Guo B."/>
            <person name="Liao B."/>
            <person name="Stalker H.T."/>
            <person name="Schmitz R.J."/>
            <person name="Scheffler B.E."/>
            <person name="Leal-Bertioli S.C."/>
            <person name="Xun X."/>
            <person name="Jackson S.A."/>
            <person name="Michelmore R."/>
            <person name="Ozias-Akins P."/>
        </authorList>
    </citation>
    <scope>NUCLEOTIDE SEQUENCE [LARGE SCALE GENOMIC DNA]</scope>
    <source>
        <strain evidence="2">cv. V14167</strain>
    </source>
</reference>
<protein>
    <submittedName>
        <fullName evidence="3">Uncharacterized protein LOC107460473</fullName>
    </submittedName>
</protein>
<dbReference type="Proteomes" id="UP000515211">
    <property type="component" value="Chromosome 8"/>
</dbReference>
<accession>A0A6P4B0V7</accession>
<sequence length="328" mass="37509">MLERTTVSDTCEVDYNLDGGVEFRVGHRFRSREAVLQGVKNHSIRNSAEYRVIEFDQLKEVRRFGGPHSCLAPTMSQDHHQLDSSLICRVILPLIQSNLSVSIAVLQGAVQASYHFRPSYRKVWMAKQKVITRIYDYWEESYNKVLKLLQALQSCFPGTIYDLRVKPYYDGHLMVRDYSMFDKVFWTFPSCVEAFKHCKLFVSVDGAHLYGGKYGGVLLIAVVQDGNSNILPITFAIAEFESTESWSFFLTNLRRHVIPQDDLLVISDRSQAIKAALSSDDSGWHPPRAFQAYCIRHMAANFMSRFKSTDTSQESIYGSLSNIPKYLT</sequence>
<dbReference type="GeneID" id="107460473"/>
<name>A0A6P4B0V7_ARADU</name>
<evidence type="ECO:0000313" key="2">
    <source>
        <dbReference type="Proteomes" id="UP000515211"/>
    </source>
</evidence>